<evidence type="ECO:0000256" key="3">
    <source>
        <dbReference type="ARBA" id="ARBA00022448"/>
    </source>
</evidence>
<feature type="transmembrane region" description="Helical" evidence="10">
    <location>
        <begin position="554"/>
        <end position="575"/>
    </location>
</feature>
<feature type="region of interest" description="Disordered" evidence="11">
    <location>
        <begin position="1"/>
        <end position="65"/>
    </location>
</feature>
<evidence type="ECO:0000256" key="5">
    <source>
        <dbReference type="ARBA" id="ARBA00022692"/>
    </source>
</evidence>
<evidence type="ECO:0000313" key="14">
    <source>
        <dbReference type="EMBL" id="KAF3325762.1"/>
    </source>
</evidence>
<dbReference type="InterPro" id="IPR003855">
    <property type="entry name" value="K+_transporter"/>
</dbReference>
<keyword evidence="5 10" id="KW-0812">Transmembrane</keyword>
<dbReference type="PANTHER" id="PTHR30540">
    <property type="entry name" value="OSMOTIC STRESS POTASSIUM TRANSPORTER"/>
    <property type="match status" value="1"/>
</dbReference>
<keyword evidence="3" id="KW-0813">Transport</keyword>
<evidence type="ECO:0000256" key="6">
    <source>
        <dbReference type="ARBA" id="ARBA00022958"/>
    </source>
</evidence>
<evidence type="ECO:0000259" key="12">
    <source>
        <dbReference type="Pfam" id="PF02705"/>
    </source>
</evidence>
<feature type="domain" description="K+ potassium transporter C-terminal" evidence="13">
    <location>
        <begin position="606"/>
        <end position="847"/>
    </location>
</feature>
<feature type="transmembrane region" description="Helical" evidence="10">
    <location>
        <begin position="412"/>
        <end position="432"/>
    </location>
</feature>
<dbReference type="PANTHER" id="PTHR30540:SF19">
    <property type="entry name" value="POTASSIUM TRANSPORTER 15-RELATED"/>
    <property type="match status" value="1"/>
</dbReference>
<name>A0A833QPK2_9POAL</name>
<keyword evidence="9 10" id="KW-0472">Membrane</keyword>
<dbReference type="InterPro" id="IPR053951">
    <property type="entry name" value="K_trans_N"/>
</dbReference>
<feature type="compositionally biased region" description="Acidic residues" evidence="11">
    <location>
        <begin position="45"/>
        <end position="62"/>
    </location>
</feature>
<keyword evidence="6 10" id="KW-0630">Potassium</keyword>
<feature type="transmembrane region" description="Helical" evidence="10">
    <location>
        <begin position="469"/>
        <end position="489"/>
    </location>
</feature>
<evidence type="ECO:0000256" key="1">
    <source>
        <dbReference type="ARBA" id="ARBA00004141"/>
    </source>
</evidence>
<feature type="compositionally biased region" description="Basic and acidic residues" evidence="11">
    <location>
        <begin position="17"/>
        <end position="29"/>
    </location>
</feature>
<dbReference type="OrthoDB" id="504708at2759"/>
<reference evidence="14" key="1">
    <citation type="submission" date="2020-01" db="EMBL/GenBank/DDBJ databases">
        <title>Genome sequence of Kobresia littledalei, the first chromosome-level genome in the family Cyperaceae.</title>
        <authorList>
            <person name="Qu G."/>
        </authorList>
    </citation>
    <scope>NUCLEOTIDE SEQUENCE</scope>
    <source>
        <strain evidence="14">C.B.Clarke</strain>
        <tissue evidence="14">Leaf</tissue>
    </source>
</reference>
<evidence type="ECO:0000256" key="4">
    <source>
        <dbReference type="ARBA" id="ARBA00022538"/>
    </source>
</evidence>
<keyword evidence="7 10" id="KW-1133">Transmembrane helix</keyword>
<dbReference type="Pfam" id="PF22776">
    <property type="entry name" value="K_trans_C"/>
    <property type="match status" value="1"/>
</dbReference>
<comment type="similarity">
    <text evidence="2 10">Belongs to the HAK/KUP transporter (TC 2.A.72.3) family.</text>
</comment>
<feature type="transmembrane region" description="Helical" evidence="10">
    <location>
        <begin position="103"/>
        <end position="123"/>
    </location>
</feature>
<feature type="transmembrane region" description="Helical" evidence="10">
    <location>
        <begin position="377"/>
        <end position="400"/>
    </location>
</feature>
<dbReference type="EMBL" id="SWLB01000019">
    <property type="protein sequence ID" value="KAF3325762.1"/>
    <property type="molecule type" value="Genomic_DNA"/>
</dbReference>
<keyword evidence="15" id="KW-1185">Reference proteome</keyword>
<feature type="transmembrane region" description="Helical" evidence="10">
    <location>
        <begin position="527"/>
        <end position="548"/>
    </location>
</feature>
<sequence>MSDRGSTSSSTSVVKLDSSEGRWVSKEELSDGEEEKENVGANRGEEDDDDDDDDDDDEEGQDAEVHRLVRTGPLIDWFDVEALEVTGMDAKIEDEEFDLGRTAFLTLQTFAVVFGDIGLGPLYTFDVMFTKSPIRGEEDVIGALSLVLYTLLLIPLVKYVSIVLWANDDFEGGIFALYSLISRNANISLIPIQFPPDTHMSSFQLKVPSKELERSIQVKQCLESSPCLKKAVLVIVLFGTAMVLSDGVITPAMSVVSAVSGLKVGIPDLKQDTVVMISVAFLVILFSVQKYATSKMGFAIGPALFLWFCCLGGIGIYNLAKYGVTVFKAFNPVYIIVYFKRNSFHAWLALGGCLLCATGSEAIFADLCRFSVRSIQYTFILFVLPCLLLGYLGQAAFLLANQTSYEHIFFSSIPGGTFWPVLIIANIAALIASRTMTTATFACINKSIALGCFPPLKIIHTSRKFMGQIYIPFINWFLMVFCALFLVSFRSVDDIGIAYGITEVGVMMMTTILVTIIMVLIWQINLYIILIFFCLFIGLELIFFSSLLTSIGSGSWVMLLFSMLLLLVMVVWNYGTKLKYDSEIKQMLSMELIKKLGGNLGTIRAPGFGLLCSELVKGIPAVFGQFLTTLPAIHSIVVFVSIKYIPVPMVPQTERFLFQRVCPRNYHLFRCIARYGYKDVRKEHHKVFEQLLIEGLEKFIEREVQELFLQSDDDFDSDEIQETSSSTVVTATNGSFYSLDVPLLSDYQVPTNLNSNSKPSSSISSSQDKTPDYAKNLELERSFIKKAKESGAVYLLSNGRIRATKESWFFRKLILNYLYTFLRSNCRRGITTVSIPHGNMLQVRTTYMV</sequence>
<keyword evidence="8 10" id="KW-0406">Ion transport</keyword>
<organism evidence="14 15">
    <name type="scientific">Carex littledalei</name>
    <dbReference type="NCBI Taxonomy" id="544730"/>
    <lineage>
        <taxon>Eukaryota</taxon>
        <taxon>Viridiplantae</taxon>
        <taxon>Streptophyta</taxon>
        <taxon>Embryophyta</taxon>
        <taxon>Tracheophyta</taxon>
        <taxon>Spermatophyta</taxon>
        <taxon>Magnoliopsida</taxon>
        <taxon>Liliopsida</taxon>
        <taxon>Poales</taxon>
        <taxon>Cyperaceae</taxon>
        <taxon>Cyperoideae</taxon>
        <taxon>Cariceae</taxon>
        <taxon>Carex</taxon>
        <taxon>Carex subgen. Euthyceras</taxon>
    </lineage>
</organism>
<feature type="transmembrane region" description="Helical" evidence="10">
    <location>
        <begin position="143"/>
        <end position="166"/>
    </location>
</feature>
<dbReference type="InterPro" id="IPR053952">
    <property type="entry name" value="K_trans_C"/>
</dbReference>
<evidence type="ECO:0000259" key="13">
    <source>
        <dbReference type="Pfam" id="PF22776"/>
    </source>
</evidence>
<protein>
    <recommendedName>
        <fullName evidence="10">Potassium transporter</fullName>
    </recommendedName>
</protein>
<feature type="transmembrane region" description="Helical" evidence="10">
    <location>
        <begin position="273"/>
        <end position="292"/>
    </location>
</feature>
<comment type="function">
    <text evidence="10">Potassium transporter.</text>
</comment>
<evidence type="ECO:0000256" key="7">
    <source>
        <dbReference type="ARBA" id="ARBA00022989"/>
    </source>
</evidence>
<proteinExistence type="inferred from homology"/>
<dbReference type="GO" id="GO:0005774">
    <property type="term" value="C:vacuolar membrane"/>
    <property type="evidence" value="ECO:0007669"/>
    <property type="project" value="TreeGrafter"/>
</dbReference>
<dbReference type="Proteomes" id="UP000623129">
    <property type="component" value="Unassembled WGS sequence"/>
</dbReference>
<keyword evidence="4 10" id="KW-0633">Potassium transport</keyword>
<dbReference type="Pfam" id="PF02705">
    <property type="entry name" value="K_trans"/>
    <property type="match status" value="1"/>
</dbReference>
<dbReference type="AlphaFoldDB" id="A0A833QPK2"/>
<evidence type="ECO:0000313" key="15">
    <source>
        <dbReference type="Proteomes" id="UP000623129"/>
    </source>
</evidence>
<evidence type="ECO:0000256" key="9">
    <source>
        <dbReference type="ARBA" id="ARBA00023136"/>
    </source>
</evidence>
<dbReference type="NCBIfam" id="TIGR00794">
    <property type="entry name" value="kup"/>
    <property type="match status" value="1"/>
</dbReference>
<feature type="domain" description="K+ potassium transporter integral membrane" evidence="12">
    <location>
        <begin position="105"/>
        <end position="591"/>
    </location>
</feature>
<evidence type="ECO:0000256" key="11">
    <source>
        <dbReference type="SAM" id="MobiDB-lite"/>
    </source>
</evidence>
<evidence type="ECO:0000256" key="8">
    <source>
        <dbReference type="ARBA" id="ARBA00023065"/>
    </source>
</evidence>
<feature type="transmembrane region" description="Helical" evidence="10">
    <location>
        <begin position="232"/>
        <end position="253"/>
    </location>
</feature>
<dbReference type="GO" id="GO:0000325">
    <property type="term" value="C:plant-type vacuole"/>
    <property type="evidence" value="ECO:0007669"/>
    <property type="project" value="TreeGrafter"/>
</dbReference>
<feature type="transmembrane region" description="Helical" evidence="10">
    <location>
        <begin position="304"/>
        <end position="324"/>
    </location>
</feature>
<evidence type="ECO:0000256" key="10">
    <source>
        <dbReference type="RuleBase" id="RU321113"/>
    </source>
</evidence>
<feature type="transmembrane region" description="Helical" evidence="10">
    <location>
        <begin position="344"/>
        <end position="365"/>
    </location>
</feature>
<evidence type="ECO:0000256" key="2">
    <source>
        <dbReference type="ARBA" id="ARBA00008440"/>
    </source>
</evidence>
<gene>
    <name evidence="14" type="ORF">FCM35_KLT08842</name>
</gene>
<comment type="subcellular location">
    <subcellularLocation>
        <location evidence="1 10">Membrane</location>
        <topology evidence="1 10">Multi-pass membrane protein</topology>
    </subcellularLocation>
</comment>
<feature type="compositionally biased region" description="Low complexity" evidence="11">
    <location>
        <begin position="1"/>
        <end position="16"/>
    </location>
</feature>
<accession>A0A833QPK2</accession>
<feature type="transmembrane region" description="Helical" evidence="10">
    <location>
        <begin position="495"/>
        <end position="520"/>
    </location>
</feature>
<comment type="caution">
    <text evidence="14">The sequence shown here is derived from an EMBL/GenBank/DDBJ whole genome shotgun (WGS) entry which is preliminary data.</text>
</comment>
<dbReference type="GO" id="GO:0015079">
    <property type="term" value="F:potassium ion transmembrane transporter activity"/>
    <property type="evidence" value="ECO:0007669"/>
    <property type="project" value="UniProtKB-UniRule"/>
</dbReference>